<organism evidence="6 7">
    <name type="scientific">Chitinophaga lutea</name>
    <dbReference type="NCBI Taxonomy" id="2488634"/>
    <lineage>
        <taxon>Bacteria</taxon>
        <taxon>Pseudomonadati</taxon>
        <taxon>Bacteroidota</taxon>
        <taxon>Chitinophagia</taxon>
        <taxon>Chitinophagales</taxon>
        <taxon>Chitinophagaceae</taxon>
        <taxon>Chitinophaga</taxon>
    </lineage>
</organism>
<dbReference type="OrthoDB" id="6283866at2"/>
<evidence type="ECO:0000313" key="7">
    <source>
        <dbReference type="Proteomes" id="UP000278351"/>
    </source>
</evidence>
<feature type="transmembrane region" description="Helical" evidence="4">
    <location>
        <begin position="98"/>
        <end position="118"/>
    </location>
</feature>
<evidence type="ECO:0000259" key="5">
    <source>
        <dbReference type="PROSITE" id="PS01124"/>
    </source>
</evidence>
<evidence type="ECO:0000256" key="4">
    <source>
        <dbReference type="SAM" id="Phobius"/>
    </source>
</evidence>
<feature type="transmembrane region" description="Helical" evidence="4">
    <location>
        <begin position="6"/>
        <end position="27"/>
    </location>
</feature>
<dbReference type="InterPro" id="IPR018060">
    <property type="entry name" value="HTH_AraC"/>
</dbReference>
<gene>
    <name evidence="6" type="ORF">EGT74_04230</name>
</gene>
<evidence type="ECO:0000256" key="1">
    <source>
        <dbReference type="ARBA" id="ARBA00023015"/>
    </source>
</evidence>
<dbReference type="SUPFAM" id="SSF46689">
    <property type="entry name" value="Homeodomain-like"/>
    <property type="match status" value="1"/>
</dbReference>
<evidence type="ECO:0000256" key="3">
    <source>
        <dbReference type="ARBA" id="ARBA00023163"/>
    </source>
</evidence>
<feature type="transmembrane region" description="Helical" evidence="4">
    <location>
        <begin position="130"/>
        <end position="150"/>
    </location>
</feature>
<dbReference type="Proteomes" id="UP000278351">
    <property type="component" value="Unassembled WGS sequence"/>
</dbReference>
<protein>
    <submittedName>
        <fullName evidence="6">AraC family transcriptional regulator</fullName>
    </submittedName>
</protein>
<keyword evidence="4" id="KW-0472">Membrane</keyword>
<dbReference type="RefSeq" id="WP_123845275.1">
    <property type="nucleotide sequence ID" value="NZ_RPDH01000001.1"/>
</dbReference>
<dbReference type="EMBL" id="RPDH01000001">
    <property type="protein sequence ID" value="RPE12759.1"/>
    <property type="molecule type" value="Genomic_DNA"/>
</dbReference>
<dbReference type="Pfam" id="PF12833">
    <property type="entry name" value="HTH_18"/>
    <property type="match status" value="1"/>
</dbReference>
<keyword evidence="2" id="KW-0238">DNA-binding</keyword>
<sequence>MNLGQQILFLVSALGACNGILLGIYLFRTKKQRSVAAVLLGILLLALSIRVGKSVLLFFNPQLSRIILQIGLTACFLIGPSLYYFLKSAITKPVKIPAMWKWVWGAQLGIILVAGFIAPYKVNPWIWNKVFVFIVYGQWAAYVVASGFLIRNYLKALFTDASALNNTEKLWLLVYLGNCVIFLGYLVSWIGIVNVIYMTGPISFSFMLYITMGFIMYGTSFENETPQDKPERKRIAEGSAQLWTEKLEKAVQENDLYKNPNLKLNDLAQQINISGHQLSQLLNDNLGKSFSTFINEYRINEACKLIESSRHLTFEAIGYDVGYNSKSTFYAAFRKIKGTTPALYKEQLEKITS</sequence>
<dbReference type="InterPro" id="IPR018062">
    <property type="entry name" value="HTH_AraC-typ_CS"/>
</dbReference>
<feature type="domain" description="HTH araC/xylS-type" evidence="5">
    <location>
        <begin position="245"/>
        <end position="347"/>
    </location>
</feature>
<keyword evidence="4" id="KW-0812">Transmembrane</keyword>
<dbReference type="Gene3D" id="1.10.10.60">
    <property type="entry name" value="Homeodomain-like"/>
    <property type="match status" value="2"/>
</dbReference>
<comment type="caution">
    <text evidence="6">The sequence shown here is derived from an EMBL/GenBank/DDBJ whole genome shotgun (WGS) entry which is preliminary data.</text>
</comment>
<dbReference type="InterPro" id="IPR009057">
    <property type="entry name" value="Homeodomain-like_sf"/>
</dbReference>
<dbReference type="PROSITE" id="PS01124">
    <property type="entry name" value="HTH_ARAC_FAMILY_2"/>
    <property type="match status" value="1"/>
</dbReference>
<evidence type="ECO:0000256" key="2">
    <source>
        <dbReference type="ARBA" id="ARBA00023125"/>
    </source>
</evidence>
<dbReference type="PANTHER" id="PTHR43280:SF29">
    <property type="entry name" value="ARAC-FAMILY TRANSCRIPTIONAL REGULATOR"/>
    <property type="match status" value="1"/>
</dbReference>
<dbReference type="PANTHER" id="PTHR43280">
    <property type="entry name" value="ARAC-FAMILY TRANSCRIPTIONAL REGULATOR"/>
    <property type="match status" value="1"/>
</dbReference>
<feature type="transmembrane region" description="Helical" evidence="4">
    <location>
        <begin position="196"/>
        <end position="217"/>
    </location>
</feature>
<dbReference type="SMART" id="SM00342">
    <property type="entry name" value="HTH_ARAC"/>
    <property type="match status" value="1"/>
</dbReference>
<reference evidence="6 7" key="1">
    <citation type="submission" date="2018-11" db="EMBL/GenBank/DDBJ databases">
        <title>Chitinophaga lutea sp.nov., isolate from arsenic contaminated soil.</title>
        <authorList>
            <person name="Zong Y."/>
        </authorList>
    </citation>
    <scope>NUCLEOTIDE SEQUENCE [LARGE SCALE GENOMIC DNA]</scope>
    <source>
        <strain evidence="6 7">ZY74</strain>
    </source>
</reference>
<evidence type="ECO:0000313" key="6">
    <source>
        <dbReference type="EMBL" id="RPE12759.1"/>
    </source>
</evidence>
<dbReference type="PROSITE" id="PS00041">
    <property type="entry name" value="HTH_ARAC_FAMILY_1"/>
    <property type="match status" value="1"/>
</dbReference>
<keyword evidence="7" id="KW-1185">Reference proteome</keyword>
<dbReference type="GO" id="GO:0043565">
    <property type="term" value="F:sequence-specific DNA binding"/>
    <property type="evidence" value="ECO:0007669"/>
    <property type="project" value="InterPro"/>
</dbReference>
<dbReference type="GO" id="GO:0003700">
    <property type="term" value="F:DNA-binding transcription factor activity"/>
    <property type="evidence" value="ECO:0007669"/>
    <property type="project" value="InterPro"/>
</dbReference>
<feature type="transmembrane region" description="Helical" evidence="4">
    <location>
        <begin position="170"/>
        <end position="190"/>
    </location>
</feature>
<accession>A0A3N4Q0P7</accession>
<keyword evidence="3" id="KW-0804">Transcription</keyword>
<feature type="transmembrane region" description="Helical" evidence="4">
    <location>
        <begin position="34"/>
        <end position="60"/>
    </location>
</feature>
<feature type="transmembrane region" description="Helical" evidence="4">
    <location>
        <begin position="66"/>
        <end position="86"/>
    </location>
</feature>
<proteinExistence type="predicted"/>
<keyword evidence="1" id="KW-0805">Transcription regulation</keyword>
<keyword evidence="4" id="KW-1133">Transmembrane helix</keyword>
<name>A0A3N4Q0P7_9BACT</name>
<dbReference type="AlphaFoldDB" id="A0A3N4Q0P7"/>